<evidence type="ECO:0008006" key="12">
    <source>
        <dbReference type="Google" id="ProtNLM"/>
    </source>
</evidence>
<gene>
    <name evidence="10" type="ORF">C2S53_001212</name>
</gene>
<dbReference type="GO" id="GO:0051607">
    <property type="term" value="P:defense response to virus"/>
    <property type="evidence" value="ECO:0007669"/>
    <property type="project" value="UniProtKB-ARBA"/>
</dbReference>
<dbReference type="FunFam" id="3.40.50.300:FF:001091">
    <property type="entry name" value="Probable disease resistance protein At1g61300"/>
    <property type="match status" value="1"/>
</dbReference>
<feature type="domain" description="Disease resistance R13L4/SHOC-2-like LRR" evidence="9">
    <location>
        <begin position="444"/>
        <end position="722"/>
    </location>
</feature>
<dbReference type="InterPro" id="IPR027417">
    <property type="entry name" value="P-loop_NTPase"/>
</dbReference>
<dbReference type="AlphaFoldDB" id="A0AAD4PGA5"/>
<evidence type="ECO:0000259" key="8">
    <source>
        <dbReference type="Pfam" id="PF23559"/>
    </source>
</evidence>
<organism evidence="10 11">
    <name type="scientific">Perilla frutescens var. hirtella</name>
    <name type="common">Perilla citriodora</name>
    <name type="synonym">Perilla setoyensis</name>
    <dbReference type="NCBI Taxonomy" id="608512"/>
    <lineage>
        <taxon>Eukaryota</taxon>
        <taxon>Viridiplantae</taxon>
        <taxon>Streptophyta</taxon>
        <taxon>Embryophyta</taxon>
        <taxon>Tracheophyta</taxon>
        <taxon>Spermatophyta</taxon>
        <taxon>Magnoliopsida</taxon>
        <taxon>eudicotyledons</taxon>
        <taxon>Gunneridae</taxon>
        <taxon>Pentapetalae</taxon>
        <taxon>asterids</taxon>
        <taxon>lamiids</taxon>
        <taxon>Lamiales</taxon>
        <taxon>Lamiaceae</taxon>
        <taxon>Nepetoideae</taxon>
        <taxon>Elsholtzieae</taxon>
        <taxon>Perilla</taxon>
    </lineage>
</organism>
<dbReference type="Gene3D" id="3.80.10.10">
    <property type="entry name" value="Ribonuclease Inhibitor"/>
    <property type="match status" value="2"/>
</dbReference>
<evidence type="ECO:0000313" key="11">
    <source>
        <dbReference type="Proteomes" id="UP001190926"/>
    </source>
</evidence>
<dbReference type="SUPFAM" id="SSF52540">
    <property type="entry name" value="P-loop containing nucleoside triphosphate hydrolases"/>
    <property type="match status" value="1"/>
</dbReference>
<dbReference type="PANTHER" id="PTHR23155:SF1193">
    <property type="entry name" value="DISEASE RESISTANCE PROTEIN RPP13-RELATED"/>
    <property type="match status" value="1"/>
</dbReference>
<keyword evidence="2" id="KW-0433">Leucine-rich repeat</keyword>
<feature type="domain" description="NB-ARC" evidence="7">
    <location>
        <begin position="40"/>
        <end position="211"/>
    </location>
</feature>
<dbReference type="InterPro" id="IPR058922">
    <property type="entry name" value="WHD_DRP"/>
</dbReference>
<dbReference type="InterPro" id="IPR032675">
    <property type="entry name" value="LRR_dom_sf"/>
</dbReference>
<protein>
    <recommendedName>
        <fullName evidence="12">NB-ARC domain-containing protein</fullName>
    </recommendedName>
</protein>
<keyword evidence="6" id="KW-0067">ATP-binding</keyword>
<evidence type="ECO:0000259" key="7">
    <source>
        <dbReference type="Pfam" id="PF00931"/>
    </source>
</evidence>
<evidence type="ECO:0000256" key="4">
    <source>
        <dbReference type="ARBA" id="ARBA00022741"/>
    </source>
</evidence>
<evidence type="ECO:0000256" key="6">
    <source>
        <dbReference type="ARBA" id="ARBA00022840"/>
    </source>
</evidence>
<keyword evidence="11" id="KW-1185">Reference proteome</keyword>
<dbReference type="EMBL" id="SDAM02000001">
    <property type="protein sequence ID" value="KAH6838121.1"/>
    <property type="molecule type" value="Genomic_DNA"/>
</dbReference>
<dbReference type="Gene3D" id="3.40.50.300">
    <property type="entry name" value="P-loop containing nucleotide triphosphate hydrolases"/>
    <property type="match status" value="1"/>
</dbReference>
<dbReference type="Gene3D" id="1.10.8.430">
    <property type="entry name" value="Helical domain of apoptotic protease-activating factors"/>
    <property type="match status" value="1"/>
</dbReference>
<dbReference type="PRINTS" id="PR00364">
    <property type="entry name" value="DISEASERSIST"/>
</dbReference>
<dbReference type="GO" id="GO:0005524">
    <property type="term" value="F:ATP binding"/>
    <property type="evidence" value="ECO:0007669"/>
    <property type="project" value="UniProtKB-KW"/>
</dbReference>
<feature type="domain" description="Disease resistance protein winged helix" evidence="8">
    <location>
        <begin position="298"/>
        <end position="367"/>
    </location>
</feature>
<comment type="caution">
    <text evidence="10">The sequence shown here is derived from an EMBL/GenBank/DDBJ whole genome shotgun (WGS) entry which is preliminary data.</text>
</comment>
<proteinExistence type="inferred from homology"/>
<dbReference type="InterPro" id="IPR044974">
    <property type="entry name" value="Disease_R_plants"/>
</dbReference>
<evidence type="ECO:0000256" key="1">
    <source>
        <dbReference type="ARBA" id="ARBA00008894"/>
    </source>
</evidence>
<dbReference type="GO" id="GO:0098542">
    <property type="term" value="P:defense response to other organism"/>
    <property type="evidence" value="ECO:0007669"/>
    <property type="project" value="TreeGrafter"/>
</dbReference>
<keyword evidence="4" id="KW-0547">Nucleotide-binding</keyword>
<dbReference type="SUPFAM" id="SSF52058">
    <property type="entry name" value="L domain-like"/>
    <property type="match status" value="1"/>
</dbReference>
<keyword evidence="5" id="KW-0611">Plant defense</keyword>
<comment type="similarity">
    <text evidence="1">Belongs to the disease resistance NB-LRR family.</text>
</comment>
<evidence type="ECO:0000259" key="9">
    <source>
        <dbReference type="Pfam" id="PF23598"/>
    </source>
</evidence>
<sequence length="751" mass="86334">MKSENVERRRRLDPLDKDGDGVGLEEEVNLLLEKAILDGRKGLCVATIAGMGGIGKSTLARKIYNHEAVAAEFDCCAWVVVSSELTLEETIKQVMLELQKSTDSKQKVMKDMKELEESTRDKLFLHEKLREMLHKWLVGKQYFIVLDDVWEHAHWESLSSYFPSEQDKSSRLLVTSRNRDVPSCALFIHDMKILDPDNSWELFLKKALVKNTGGSCQEDLENIGREILKRCGGLPLAIIVVGGLLVNQRQSKSKWEKVLKGMDSHLGGSKYDVSGILELSYHNLPPELKLCFLCLSFFKEDATIRAKKLVHIWIAEGLILEGNGESMEDIAATYLDELMNRNLVQVKEMSMDGRVKSCYMHDLLHKLSITKAKEEISFEILTADGNSPSLYKPRHRAIYYYDREKFSYSKNQNKQIRSVLFYGNHEFQYHKSRKLEDVCSPSYWKSFELLKVLEFEDFKLMTSLPESVGALIGLRYLGLRNTGIRRLPRSLRHLKKLEVLDVAGIWLVEDSNVIWKLEGLRHLYTGRLYSINPPRIDTLKNIQTLTYITNHSLNPNHVTELTGLRKLVIRLDANSDYSDLYESLATLQHFVSLSVELMTFSDGDDISAAFLHGSGILHRLTEVKLKFCYSLSGLPRVEDFPPNLSYLTLTGENLDEGSMELLKKLPKLLYLKMQIDNYHQRLVILNGEFPKLKVLFLQSFSRIYLLHVDNDAMPELERLEIYNCENLRLRISMSNHPELQFLTDKAPIIHI</sequence>
<accession>A0AAD4PGA5</accession>
<dbReference type="FunFam" id="1.10.10.10:FF:000322">
    <property type="entry name" value="Probable disease resistance protein At1g63360"/>
    <property type="match status" value="1"/>
</dbReference>
<dbReference type="Pfam" id="PF23559">
    <property type="entry name" value="WHD_DRP"/>
    <property type="match status" value="1"/>
</dbReference>
<dbReference type="Gene3D" id="1.10.10.10">
    <property type="entry name" value="Winged helix-like DNA-binding domain superfamily/Winged helix DNA-binding domain"/>
    <property type="match status" value="1"/>
</dbReference>
<evidence type="ECO:0000256" key="5">
    <source>
        <dbReference type="ARBA" id="ARBA00022821"/>
    </source>
</evidence>
<evidence type="ECO:0000256" key="3">
    <source>
        <dbReference type="ARBA" id="ARBA00022737"/>
    </source>
</evidence>
<dbReference type="GO" id="GO:0043531">
    <property type="term" value="F:ADP binding"/>
    <property type="evidence" value="ECO:0007669"/>
    <property type="project" value="InterPro"/>
</dbReference>
<evidence type="ECO:0000313" key="10">
    <source>
        <dbReference type="EMBL" id="KAH6838121.1"/>
    </source>
</evidence>
<reference evidence="10 11" key="1">
    <citation type="journal article" date="2021" name="Nat. Commun.">
        <title>Incipient diploidization of the medicinal plant Perilla within 10,000 years.</title>
        <authorList>
            <person name="Zhang Y."/>
            <person name="Shen Q."/>
            <person name="Leng L."/>
            <person name="Zhang D."/>
            <person name="Chen S."/>
            <person name="Shi Y."/>
            <person name="Ning Z."/>
            <person name="Chen S."/>
        </authorList>
    </citation>
    <scope>NUCLEOTIDE SEQUENCE [LARGE SCALE GENOMIC DNA]</scope>
    <source>
        <strain evidence="11">cv. PC099</strain>
    </source>
</reference>
<dbReference type="Pfam" id="PF23598">
    <property type="entry name" value="LRR_14"/>
    <property type="match status" value="1"/>
</dbReference>
<dbReference type="PANTHER" id="PTHR23155">
    <property type="entry name" value="DISEASE RESISTANCE PROTEIN RP"/>
    <property type="match status" value="1"/>
</dbReference>
<dbReference type="InterPro" id="IPR036388">
    <property type="entry name" value="WH-like_DNA-bd_sf"/>
</dbReference>
<dbReference type="InterPro" id="IPR055414">
    <property type="entry name" value="LRR_R13L4/SHOC2-like"/>
</dbReference>
<dbReference type="InterPro" id="IPR002182">
    <property type="entry name" value="NB-ARC"/>
</dbReference>
<dbReference type="InterPro" id="IPR042197">
    <property type="entry name" value="Apaf_helical"/>
</dbReference>
<evidence type="ECO:0000256" key="2">
    <source>
        <dbReference type="ARBA" id="ARBA00022614"/>
    </source>
</evidence>
<name>A0AAD4PGA5_PERFH</name>
<keyword evidence="3" id="KW-0677">Repeat</keyword>
<dbReference type="Proteomes" id="UP001190926">
    <property type="component" value="Unassembled WGS sequence"/>
</dbReference>
<dbReference type="Pfam" id="PF00931">
    <property type="entry name" value="NB-ARC"/>
    <property type="match status" value="1"/>
</dbReference>